<organism evidence="1 2">
    <name type="scientific">Armillaria ostoyae</name>
    <name type="common">Armillaria root rot fungus</name>
    <dbReference type="NCBI Taxonomy" id="47428"/>
    <lineage>
        <taxon>Eukaryota</taxon>
        <taxon>Fungi</taxon>
        <taxon>Dikarya</taxon>
        <taxon>Basidiomycota</taxon>
        <taxon>Agaricomycotina</taxon>
        <taxon>Agaricomycetes</taxon>
        <taxon>Agaricomycetidae</taxon>
        <taxon>Agaricales</taxon>
        <taxon>Marasmiineae</taxon>
        <taxon>Physalacriaceae</taxon>
        <taxon>Armillaria</taxon>
    </lineage>
</organism>
<protein>
    <submittedName>
        <fullName evidence="1">Uncharacterized protein</fullName>
    </submittedName>
</protein>
<dbReference type="Proteomes" id="UP000219338">
    <property type="component" value="Unassembled WGS sequence"/>
</dbReference>
<accession>A0A284S7I1</accession>
<proteinExistence type="predicted"/>
<dbReference type="OrthoDB" id="3365698at2759"/>
<evidence type="ECO:0000313" key="1">
    <source>
        <dbReference type="EMBL" id="SJL16960.1"/>
    </source>
</evidence>
<keyword evidence="2" id="KW-1185">Reference proteome</keyword>
<name>A0A284S7I1_ARMOS</name>
<dbReference type="STRING" id="47428.A0A284S7I1"/>
<reference evidence="2" key="1">
    <citation type="journal article" date="2017" name="Nat. Ecol. Evol.">
        <title>Genome expansion and lineage-specific genetic innovations in the forest pathogenic fungi Armillaria.</title>
        <authorList>
            <person name="Sipos G."/>
            <person name="Prasanna A.N."/>
            <person name="Walter M.C."/>
            <person name="O'Connor E."/>
            <person name="Balint B."/>
            <person name="Krizsan K."/>
            <person name="Kiss B."/>
            <person name="Hess J."/>
            <person name="Varga T."/>
            <person name="Slot J."/>
            <person name="Riley R."/>
            <person name="Boka B."/>
            <person name="Rigling D."/>
            <person name="Barry K."/>
            <person name="Lee J."/>
            <person name="Mihaltcheva S."/>
            <person name="LaButti K."/>
            <person name="Lipzen A."/>
            <person name="Waldron R."/>
            <person name="Moloney N.M."/>
            <person name="Sperisen C."/>
            <person name="Kredics L."/>
            <person name="Vagvoelgyi C."/>
            <person name="Patrignani A."/>
            <person name="Fitzpatrick D."/>
            <person name="Nagy I."/>
            <person name="Doyle S."/>
            <person name="Anderson J.B."/>
            <person name="Grigoriev I.V."/>
            <person name="Gueldener U."/>
            <person name="Muensterkoetter M."/>
            <person name="Nagy L.G."/>
        </authorList>
    </citation>
    <scope>NUCLEOTIDE SEQUENCE [LARGE SCALE GENOMIC DNA]</scope>
    <source>
        <strain evidence="2">C18/9</strain>
    </source>
</reference>
<gene>
    <name evidence="1" type="ORF">ARMOST_20497</name>
</gene>
<sequence length="233" mass="26044">MFVPVSTWTSVRRNIQPTCAKSSHLSSGSITNHKSVARIPRARTILEDVTKFASRTRKLSSTQFVAFRAISYVNYLRNASTGSRSSTEKVGNSLYILTRTQWVLSYVSCRLRRVALNTTSLLNAIDLFFGMYRTCHQMKSQYMLMLERSRGHDIVVAIYSEEDISSLGGLAVVVAGISWCTELALFISYATLPAFSMCRGSLTQLRHLFLKFTDDIPPDVPALPATLKPECVT</sequence>
<dbReference type="EMBL" id="FUEG01000039">
    <property type="protein sequence ID" value="SJL16960.1"/>
    <property type="molecule type" value="Genomic_DNA"/>
</dbReference>
<dbReference type="AlphaFoldDB" id="A0A284S7I1"/>
<evidence type="ECO:0000313" key="2">
    <source>
        <dbReference type="Proteomes" id="UP000219338"/>
    </source>
</evidence>